<comment type="similarity">
    <text evidence="2">Belongs to the glycosyl hydrolase 47 family.</text>
</comment>
<feature type="binding site" evidence="5">
    <location>
        <position position="90"/>
    </location>
    <ligand>
        <name>Ca(2+)</name>
        <dbReference type="ChEBI" id="CHEBI:29108"/>
    </ligand>
</feature>
<dbReference type="PANTHER" id="PTHR45679:SF5">
    <property type="entry name" value="ER DEGRADATION-ENHANCING ALPHA-MANNOSIDASE-LIKE PROTEIN 1"/>
    <property type="match status" value="1"/>
</dbReference>
<sequence length="170" mass="19085">MWSSLNLLGTTLDVSTGEWIVYSPGIGAGRSWYIEMGESVLNSLNLYTKVEGGFASIRDVTTMQLEELSKYLFLLFDDSFLAEQNYIFTTEVHPLPMLSNRKASVMCVQVCPTTMNSWECGGEQVVSACHVPDDCSDHRCLTDDECGIDSTNCRRRWCSMAGYCGLWLFI</sequence>
<evidence type="ECO:0000256" key="1">
    <source>
        <dbReference type="ARBA" id="ARBA00004240"/>
    </source>
</evidence>
<evidence type="ECO:0000256" key="5">
    <source>
        <dbReference type="PIRSR" id="PIRSR601382-2"/>
    </source>
</evidence>
<dbReference type="GO" id="GO:0005975">
    <property type="term" value="P:carbohydrate metabolic process"/>
    <property type="evidence" value="ECO:0007669"/>
    <property type="project" value="InterPro"/>
</dbReference>
<dbReference type="GO" id="GO:0044322">
    <property type="term" value="C:endoplasmic reticulum quality control compartment"/>
    <property type="evidence" value="ECO:0007669"/>
    <property type="project" value="GOC"/>
</dbReference>
<evidence type="ECO:0000313" key="6">
    <source>
        <dbReference type="EMBL" id="KAB2633397.1"/>
    </source>
</evidence>
<comment type="subcellular location">
    <subcellularLocation>
        <location evidence="1">Endoplasmic reticulum</location>
    </subcellularLocation>
</comment>
<organism evidence="6 7">
    <name type="scientific">Pyrus ussuriensis x Pyrus communis</name>
    <dbReference type="NCBI Taxonomy" id="2448454"/>
    <lineage>
        <taxon>Eukaryota</taxon>
        <taxon>Viridiplantae</taxon>
        <taxon>Streptophyta</taxon>
        <taxon>Embryophyta</taxon>
        <taxon>Tracheophyta</taxon>
        <taxon>Spermatophyta</taxon>
        <taxon>Magnoliopsida</taxon>
        <taxon>eudicotyledons</taxon>
        <taxon>Gunneridae</taxon>
        <taxon>Pentapetalae</taxon>
        <taxon>rosids</taxon>
        <taxon>fabids</taxon>
        <taxon>Rosales</taxon>
        <taxon>Rosaceae</taxon>
        <taxon>Amygdaloideae</taxon>
        <taxon>Maleae</taxon>
        <taxon>Pyrus</taxon>
    </lineage>
</organism>
<comment type="cofactor">
    <cofactor evidence="5">
        <name>Ca(2+)</name>
        <dbReference type="ChEBI" id="CHEBI:29108"/>
    </cofactor>
</comment>
<keyword evidence="5" id="KW-0479">Metal-binding</keyword>
<dbReference type="GO" id="GO:0004571">
    <property type="term" value="F:mannosyl-oligosaccharide 1,2-alpha-mannosidase activity"/>
    <property type="evidence" value="ECO:0007669"/>
    <property type="project" value="InterPro"/>
</dbReference>
<reference evidence="7" key="2">
    <citation type="submission" date="2019-10" db="EMBL/GenBank/DDBJ databases">
        <title>A de novo genome assembly of a pear dwarfing rootstock.</title>
        <authorList>
            <person name="Wang F."/>
            <person name="Wang J."/>
            <person name="Li S."/>
            <person name="Zhang Y."/>
            <person name="Fang M."/>
            <person name="Ma L."/>
            <person name="Zhao Y."/>
            <person name="Jiang S."/>
        </authorList>
    </citation>
    <scope>NUCLEOTIDE SEQUENCE [LARGE SCALE GENOMIC DNA]</scope>
</reference>
<reference evidence="6 7" key="1">
    <citation type="submission" date="2019-09" db="EMBL/GenBank/DDBJ databases">
        <authorList>
            <person name="Ou C."/>
        </authorList>
    </citation>
    <scope>NUCLEOTIDE SEQUENCE [LARGE SCALE GENOMIC DNA]</scope>
    <source>
        <strain evidence="6">S2</strain>
        <tissue evidence="6">Leaf</tissue>
    </source>
</reference>
<dbReference type="AlphaFoldDB" id="A0A5N5I2M9"/>
<evidence type="ECO:0000256" key="2">
    <source>
        <dbReference type="ARBA" id="ARBA00007658"/>
    </source>
</evidence>
<accession>A0A5N5I2M9</accession>
<dbReference type="Pfam" id="PF01532">
    <property type="entry name" value="Glyco_hydro_47"/>
    <property type="match status" value="1"/>
</dbReference>
<gene>
    <name evidence="6" type="ORF">D8674_029644</name>
</gene>
<evidence type="ECO:0000256" key="3">
    <source>
        <dbReference type="ARBA" id="ARBA00022824"/>
    </source>
</evidence>
<dbReference type="InterPro" id="IPR012341">
    <property type="entry name" value="6hp_glycosidase-like_sf"/>
</dbReference>
<dbReference type="InterPro" id="IPR044674">
    <property type="entry name" value="EDEM1/2/3"/>
</dbReference>
<dbReference type="Gene3D" id="1.50.10.10">
    <property type="match status" value="1"/>
</dbReference>
<reference evidence="6 7" key="3">
    <citation type="submission" date="2019-11" db="EMBL/GenBank/DDBJ databases">
        <title>A de novo genome assembly of a pear dwarfing rootstock.</title>
        <authorList>
            <person name="Wang F."/>
            <person name="Wang J."/>
            <person name="Li S."/>
            <person name="Zhang Y."/>
            <person name="Fang M."/>
            <person name="Ma L."/>
            <person name="Zhao Y."/>
            <person name="Jiang S."/>
        </authorList>
    </citation>
    <scope>NUCLEOTIDE SEQUENCE [LARGE SCALE GENOMIC DNA]</scope>
    <source>
        <strain evidence="6">S2</strain>
        <tissue evidence="6">Leaf</tissue>
    </source>
</reference>
<keyword evidence="4" id="KW-0325">Glycoprotein</keyword>
<proteinExistence type="inferred from homology"/>
<comment type="caution">
    <text evidence="6">The sequence shown here is derived from an EMBL/GenBank/DDBJ whole genome shotgun (WGS) entry which is preliminary data.</text>
</comment>
<protein>
    <submittedName>
        <fullName evidence="6">Uncharacterized protein</fullName>
    </submittedName>
</protein>
<dbReference type="GO" id="GO:0005509">
    <property type="term" value="F:calcium ion binding"/>
    <property type="evidence" value="ECO:0007669"/>
    <property type="project" value="InterPro"/>
</dbReference>
<dbReference type="InterPro" id="IPR001382">
    <property type="entry name" value="Glyco_hydro_47"/>
</dbReference>
<keyword evidence="3" id="KW-0256">Endoplasmic reticulum</keyword>
<evidence type="ECO:0000256" key="4">
    <source>
        <dbReference type="ARBA" id="ARBA00023180"/>
    </source>
</evidence>
<keyword evidence="5" id="KW-0106">Calcium</keyword>
<dbReference type="EMBL" id="SMOL01000120">
    <property type="protein sequence ID" value="KAB2633397.1"/>
    <property type="molecule type" value="Genomic_DNA"/>
</dbReference>
<dbReference type="OrthoDB" id="8118055at2759"/>
<dbReference type="GO" id="GO:1904380">
    <property type="term" value="P:endoplasmic reticulum mannose trimming"/>
    <property type="evidence" value="ECO:0007669"/>
    <property type="project" value="InterPro"/>
</dbReference>
<evidence type="ECO:0000313" key="7">
    <source>
        <dbReference type="Proteomes" id="UP000327157"/>
    </source>
</evidence>
<dbReference type="InterPro" id="IPR036026">
    <property type="entry name" value="Seven-hairpin_glycosidases"/>
</dbReference>
<name>A0A5N5I2M9_9ROSA</name>
<keyword evidence="7" id="KW-1185">Reference proteome</keyword>
<dbReference type="GO" id="GO:0016020">
    <property type="term" value="C:membrane"/>
    <property type="evidence" value="ECO:0007669"/>
    <property type="project" value="InterPro"/>
</dbReference>
<dbReference type="Proteomes" id="UP000327157">
    <property type="component" value="Chromosome 6"/>
</dbReference>
<dbReference type="SUPFAM" id="SSF48225">
    <property type="entry name" value="Seven-hairpin glycosidases"/>
    <property type="match status" value="1"/>
</dbReference>
<dbReference type="PANTHER" id="PTHR45679">
    <property type="entry name" value="ER DEGRADATION-ENHANCING ALPHA-MANNOSIDASE-LIKE PROTEIN 2"/>
    <property type="match status" value="1"/>
</dbReference>